<evidence type="ECO:0008006" key="7">
    <source>
        <dbReference type="Google" id="ProtNLM"/>
    </source>
</evidence>
<name>A0A7S3ZN24_9STRA</name>
<dbReference type="PROSITE" id="PS50294">
    <property type="entry name" value="WD_REPEATS_REGION"/>
    <property type="match status" value="3"/>
</dbReference>
<evidence type="ECO:0000256" key="2">
    <source>
        <dbReference type="ARBA" id="ARBA00022737"/>
    </source>
</evidence>
<dbReference type="EMBL" id="HBIW01004363">
    <property type="protein sequence ID" value="CAE0688122.1"/>
    <property type="molecule type" value="Transcribed_RNA"/>
</dbReference>
<protein>
    <recommendedName>
        <fullName evidence="7">Anaphase-promoting complex subunit 4 WD40 domain-containing protein</fullName>
    </recommendedName>
</protein>
<sequence length="601" mass="64145">MCDFLASDGLQARLVPGPSLERGHALAIKAHPKEPKLIYCFGKYVVVRSLNDAGDNFVYRGHKHTVGAAAFAPNGFWVASGDANGFLRVWAWDNPEHILKVEVQVFAGAIKDIQWDGESKRIVVVGAGSNIKTKCVMWDTGNAVGEMVGHQKTVLSVAYRQQRPFRIFTGGEDFKCVFYKGPPFKLDHSCTEHTNYVNQVCYSRDGSHIASVGSDKKVVLYEGKEGTVEETLPVKHQGSVYCVAFSEDGTKLITGGADKALKVWKVGRGADALESSTEMGKDVADMQLGVFWGHGQALSVSLSGDVNYLDVSSSGISTSKTVQAPSSPVSCVTVAHSEIVIGCNDGTVFTASGAEWTKIQGTAPRSINRAAHGGKVTSVCATSDGFATCGFDDKVRFVVKGAYTSTVVDVEGQPLGLGQVGTNVAVATTKGIGIISNGAVAKFESTNWDPTTLATHDSLIAVGSKDGIVRVFDASLKEVFSSVAHRSQITALSWSLDGSKLAAGDAEREIKVYDASNKYTTVLANKWRHHNARVTALAWGPSDRLASTSNDETIYVWDFGKPATAVKEYKFAHKDGGLGLAWKGAELVSAGMDGVVCVWDA</sequence>
<feature type="repeat" description="WD" evidence="3">
    <location>
        <begin position="527"/>
        <end position="558"/>
    </location>
</feature>
<dbReference type="PANTHER" id="PTHR19856:SF0">
    <property type="entry name" value="WD REPEAT-CONTAINING PROTEIN 1"/>
    <property type="match status" value="1"/>
</dbReference>
<dbReference type="PROSITE" id="PS50082">
    <property type="entry name" value="WD_REPEATS_2"/>
    <property type="match status" value="6"/>
</dbReference>
<feature type="repeat" description="WD" evidence="3">
    <location>
        <begin position="59"/>
        <end position="90"/>
    </location>
</feature>
<dbReference type="InterPro" id="IPR019775">
    <property type="entry name" value="WD40_repeat_CS"/>
</dbReference>
<dbReference type="EMBL" id="CAKKNE010000003">
    <property type="protein sequence ID" value="CAH0370354.1"/>
    <property type="molecule type" value="Genomic_DNA"/>
</dbReference>
<dbReference type="Gene3D" id="2.130.10.10">
    <property type="entry name" value="YVTN repeat-like/Quinoprotein amine dehydrogenase"/>
    <property type="match status" value="2"/>
</dbReference>
<evidence type="ECO:0000313" key="6">
    <source>
        <dbReference type="Proteomes" id="UP000789595"/>
    </source>
</evidence>
<dbReference type="Pfam" id="PF23410">
    <property type="entry name" value="Beta-prop_VPS8"/>
    <property type="match status" value="1"/>
</dbReference>
<evidence type="ECO:0000256" key="1">
    <source>
        <dbReference type="ARBA" id="ARBA00022574"/>
    </source>
</evidence>
<organism evidence="4">
    <name type="scientific">Pelagomonas calceolata</name>
    <dbReference type="NCBI Taxonomy" id="35677"/>
    <lineage>
        <taxon>Eukaryota</taxon>
        <taxon>Sar</taxon>
        <taxon>Stramenopiles</taxon>
        <taxon>Ochrophyta</taxon>
        <taxon>Pelagophyceae</taxon>
        <taxon>Pelagomonadales</taxon>
        <taxon>Pelagomonadaceae</taxon>
        <taxon>Pelagomonas</taxon>
    </lineage>
</organism>
<evidence type="ECO:0000313" key="5">
    <source>
        <dbReference type="EMBL" id="CAH0370354.1"/>
    </source>
</evidence>
<evidence type="ECO:0000313" key="4">
    <source>
        <dbReference type="EMBL" id="CAE0688122.1"/>
    </source>
</evidence>
<keyword evidence="1 3" id="KW-0853">WD repeat</keyword>
<evidence type="ECO:0000256" key="3">
    <source>
        <dbReference type="PROSITE-ProRule" id="PRU00221"/>
    </source>
</evidence>
<dbReference type="InterPro" id="IPR001680">
    <property type="entry name" value="WD40_rpt"/>
</dbReference>
<dbReference type="PROSITE" id="PS00678">
    <property type="entry name" value="WD_REPEATS_1"/>
    <property type="match status" value="1"/>
</dbReference>
<proteinExistence type="predicted"/>
<dbReference type="Pfam" id="PF00400">
    <property type="entry name" value="WD40"/>
    <property type="match status" value="3"/>
</dbReference>
<feature type="repeat" description="WD" evidence="3">
    <location>
        <begin position="190"/>
        <end position="231"/>
    </location>
</feature>
<dbReference type="InterPro" id="IPR036322">
    <property type="entry name" value="WD40_repeat_dom_sf"/>
</dbReference>
<gene>
    <name evidence="4" type="ORF">PCAL00307_LOCUS3556</name>
    <name evidence="5" type="ORF">PECAL_3P02330</name>
</gene>
<dbReference type="InterPro" id="IPR020472">
    <property type="entry name" value="WD40_PAC1"/>
</dbReference>
<reference evidence="5" key="2">
    <citation type="submission" date="2021-11" db="EMBL/GenBank/DDBJ databases">
        <authorList>
            <consortium name="Genoscope - CEA"/>
            <person name="William W."/>
        </authorList>
    </citation>
    <scope>NUCLEOTIDE SEQUENCE</scope>
</reference>
<feature type="repeat" description="WD" evidence="3">
    <location>
        <begin position="482"/>
        <end position="523"/>
    </location>
</feature>
<feature type="repeat" description="WD" evidence="3">
    <location>
        <begin position="233"/>
        <end position="274"/>
    </location>
</feature>
<accession>A0A7S3ZN24</accession>
<dbReference type="InterPro" id="IPR015943">
    <property type="entry name" value="WD40/YVTN_repeat-like_dom_sf"/>
</dbReference>
<keyword evidence="6" id="KW-1185">Reference proteome</keyword>
<reference evidence="4" key="1">
    <citation type="submission" date="2021-01" db="EMBL/GenBank/DDBJ databases">
        <authorList>
            <person name="Corre E."/>
            <person name="Pelletier E."/>
            <person name="Niang G."/>
            <person name="Scheremetjew M."/>
            <person name="Finn R."/>
            <person name="Kale V."/>
            <person name="Holt S."/>
            <person name="Cochrane G."/>
            <person name="Meng A."/>
            <person name="Brown T."/>
            <person name="Cohen L."/>
        </authorList>
    </citation>
    <scope>NUCLEOTIDE SEQUENCE</scope>
    <source>
        <strain evidence="4">CCMP1756</strain>
    </source>
</reference>
<dbReference type="OrthoDB" id="2306at2759"/>
<dbReference type="SMART" id="SM00320">
    <property type="entry name" value="WD40"/>
    <property type="match status" value="11"/>
</dbReference>
<dbReference type="PANTHER" id="PTHR19856">
    <property type="entry name" value="WD-REPEATCONTAINING PROTEIN WDR1"/>
    <property type="match status" value="1"/>
</dbReference>
<dbReference type="AlphaFoldDB" id="A0A7S3ZN24"/>
<keyword evidence="2" id="KW-0677">Repeat</keyword>
<dbReference type="FunFam" id="2.130.10.10:FF:000102">
    <property type="entry name" value="Actin-interacting protein 1"/>
    <property type="match status" value="1"/>
</dbReference>
<dbReference type="GO" id="GO:0030864">
    <property type="term" value="C:cortical actin cytoskeleton"/>
    <property type="evidence" value="ECO:0007669"/>
    <property type="project" value="TreeGrafter"/>
</dbReference>
<feature type="repeat" description="WD" evidence="3">
    <location>
        <begin position="587"/>
        <end position="601"/>
    </location>
</feature>
<dbReference type="PRINTS" id="PR00320">
    <property type="entry name" value="GPROTEINBRPT"/>
</dbReference>
<dbReference type="GO" id="GO:0030042">
    <property type="term" value="P:actin filament depolymerization"/>
    <property type="evidence" value="ECO:0007669"/>
    <property type="project" value="TreeGrafter"/>
</dbReference>
<dbReference type="Proteomes" id="UP000789595">
    <property type="component" value="Unassembled WGS sequence"/>
</dbReference>
<dbReference type="SUPFAM" id="SSF50978">
    <property type="entry name" value="WD40 repeat-like"/>
    <property type="match status" value="2"/>
</dbReference>
<dbReference type="GO" id="GO:0051015">
    <property type="term" value="F:actin filament binding"/>
    <property type="evidence" value="ECO:0007669"/>
    <property type="project" value="TreeGrafter"/>
</dbReference>